<dbReference type="GO" id="GO:0005634">
    <property type="term" value="C:nucleus"/>
    <property type="evidence" value="ECO:0007669"/>
    <property type="project" value="UniProtKB-SubCell"/>
</dbReference>
<comment type="function">
    <text evidence="1">Has a role in a nucleosome assembly pathway that is required for the integrity of heterochromatin and proper chromosome segregation.</text>
</comment>
<dbReference type="GO" id="GO:0006325">
    <property type="term" value="P:chromatin organization"/>
    <property type="evidence" value="ECO:0007669"/>
    <property type="project" value="InterPro"/>
</dbReference>
<feature type="region of interest" description="Disordered" evidence="6">
    <location>
        <begin position="1856"/>
        <end position="2007"/>
    </location>
</feature>
<protein>
    <recommendedName>
        <fullName evidence="4">Histone transcription regulator 3 homolog</fullName>
    </recommendedName>
</protein>
<evidence type="ECO:0000256" key="2">
    <source>
        <dbReference type="ARBA" id="ARBA00004123"/>
    </source>
</evidence>
<feature type="compositionally biased region" description="Acidic residues" evidence="6">
    <location>
        <begin position="1918"/>
        <end position="1979"/>
    </location>
</feature>
<feature type="compositionally biased region" description="Basic and acidic residues" evidence="6">
    <location>
        <begin position="1983"/>
        <end position="1994"/>
    </location>
</feature>
<feature type="compositionally biased region" description="Acidic residues" evidence="6">
    <location>
        <begin position="1872"/>
        <end position="1882"/>
    </location>
</feature>
<keyword evidence="5" id="KW-0539">Nucleus</keyword>
<evidence type="ECO:0000256" key="1">
    <source>
        <dbReference type="ARBA" id="ARBA00002687"/>
    </source>
</evidence>
<evidence type="ECO:0000256" key="6">
    <source>
        <dbReference type="SAM" id="MobiDB-lite"/>
    </source>
</evidence>
<feature type="compositionally biased region" description="Basic and acidic residues" evidence="6">
    <location>
        <begin position="443"/>
        <end position="452"/>
    </location>
</feature>
<dbReference type="EMBL" id="NPHW01002374">
    <property type="protein sequence ID" value="OXV11633.1"/>
    <property type="molecule type" value="Genomic_DNA"/>
</dbReference>
<comment type="similarity">
    <text evidence="3">Belongs to the HIR3 family.</text>
</comment>
<sequence length="2007" mass="226429">MSSFVALNVEPDEDIEEEVDDTKEIQIEEALKLYQNALKLHSQGPAFYASAREAYITLFKSEIFRYPESISDYRRSVLQDTTSQDAGYSDEITPDALAEFDINDLASSALPQTIYLSYKNHGQFLLDSLREFLRRKTGNADAGPDASAEIVAQSRSAIEKFAEALERDDTDLDLWRKSARLGGALQSYRLARFCLESVLVGDDNELEVRVEQLGLEEAFAAEDLQRVLLALSDTLFQIPSKNSRKALLRSLSHQIDVFPYLPTLPDSLWNTPPKRSPLGTRTMRQVITPKEKTWTAVGSSLLQRIIERQNAIDPGPGALAIRLPVGAEPPIPREIMQPPEFSKPQGGGAKRIEPQVVETPEAANLATSEDVRAIKFLEGNVVLESAEDQSSIDQRAASQLKESLEGHSGQPADSVNPPVNLAADEVDPKAAINPRKRSSTSIGHDELADGGRTKSRRIRAREFNADSLLQTEDVGFDQAKYYEDRLEVFSHADEWVFGTVGALLSKVGVEDLGTIDDLKKQVYPVNDRMEPIDRQMRVKGPEAILTRDLRNILMSWDEDKSRAALQGDNTTSLQDFKGLNRSGLAIFLEHSRRSIRKPGKEKLLIGGEGLPAFVHHVNAEWLHVHEVALCWLEKLLMPVNGMYSSSVRAPLRNDMLIKGSTYMDSLWPEALKQNVVQIIIREDEFIYNRMSGSIAEFDDQVLRHVAAGTNFTYTLSHYSCMEMIQTLFELHLDIYASINNPNSEVDQGTRFLQRDRLTRWSALASAAVNHFLDHSSTEEPSKPVIGLRHLWSSTFRSNLAEDASQEHILLCLKDLKGVLLSLGNPVIMLINNAVIPEISVAALDQEISRLNSMDFFMKLFGSEADNPVELIESIEPILEPTSVEFIHDQSPGVQTVVRPTSQLQDMAAFLDHGDATLRLFLWRRLQDAYKAIDYRTKVVSCYLRSIETIMKEIRGSSHLEAPADHRQIALLRWLKSIDDLLVKILPRVLNDPEKSFECLDVNHLRSSMSAVAQLSRLLHSFSLYDDSVRVGQICPLELRGALAKSLENFKDKLRDMQVRCWVLQYTLLKEFMSQEKELFDTPADDRVHYLRSVHNAIGVRSACKYSDKMLLKLAKSDLLTLHTEDDYEADISQVLFDLHGLRFSASNGVVDHGCPAEKLDRHTAVMMIEFVMMQANRMSIKDVSKSELKSTIDKMQQSIGLVKHSSLTFNRRILSAYLKSPVNQTHLFQGVQGIGDLSTVPAPTETAKIAEKGWYFLLGYASLTKFRSQKRVNPVPTNDLDDAIVYFRQDLEHGIGKWETWYRLGQTYDSKLEEDITWSADKINNNRADLVVLQRNAIHCYTMAIAAAIRNADDTPKSRAMLSDLYTDFGVRMYSSSREPLDMGAFSLTDFTRHFSNGESQRMYQAKPFKEMRLYSVWNFASYLFRKAMVEKPKYWMNHYMLSKCLWKMFNSGDSVRGNSKQVEVDDVLDSLLDAIETLPERKDSRSEPIFEPHFRLVSIAHKLVCKGILEPAEASRSLSATPWARKVCTPEGLDHWKPYILEVLKNLRNADKSNWHHRIISRAAHVVYDDRKDVAAAIASKNELTQQTFTKTMTLQVWKPEFERPGRHFVYTTRYVYFFVSLLEQINDRASLDQLLRRVRKKQGDFINHSKLWEDICVVYAKLIRRAGNILQGHEEGVFKPVSWEEFVSNSARLETWTQLPTSSSPILDLLREAVELKKLNNNLMKVTMFEDLIADIYAHLYEINVPKFVEQVNEENRERMKVDHILMTGDGTADAPTPPTSAPASDAPAPRGRTKGIARRDIQRRAETIVNRNLIPRVVVAKTAAVPADEETRQVSMTEVPVPLPIRNDLREVAEEAQSSVPGSIHDSADESELSEIDDEGLAKLKAEQNPLLFPNLPARKSPDPVSEISRQVSGDSDDGGEENEGEDEGEFGEGMAEDEEVADDEGAEVEIEGDGDRDIEVDDTGEEAEVGEEEGYDGLGARDDVDMEAEHPVQPGATRENEND</sequence>
<gene>
    <name evidence="7" type="ORF">Egran_00606</name>
</gene>
<dbReference type="GO" id="GO:0031491">
    <property type="term" value="F:nucleosome binding"/>
    <property type="evidence" value="ECO:0007669"/>
    <property type="project" value="TreeGrafter"/>
</dbReference>
<comment type="caution">
    <text evidence="7">The sequence shown here is derived from an EMBL/GenBank/DDBJ whole genome shotgun (WGS) entry which is preliminary data.</text>
</comment>
<evidence type="ECO:0000313" key="7">
    <source>
        <dbReference type="EMBL" id="OXV11633.1"/>
    </source>
</evidence>
<dbReference type="GO" id="GO:0000417">
    <property type="term" value="C:HIR complex"/>
    <property type="evidence" value="ECO:0007669"/>
    <property type="project" value="TreeGrafter"/>
</dbReference>
<dbReference type="Proteomes" id="UP000243515">
    <property type="component" value="Unassembled WGS sequence"/>
</dbReference>
<accession>A0A232M5G3</accession>
<dbReference type="PANTHER" id="PTHR15502">
    <property type="entry name" value="CALCINEURIN-BINDING PROTEIN CABIN 1-RELATED"/>
    <property type="match status" value="1"/>
</dbReference>
<dbReference type="OrthoDB" id="77564at2759"/>
<evidence type="ECO:0000256" key="3">
    <source>
        <dbReference type="ARBA" id="ARBA00007335"/>
    </source>
</evidence>
<organism evidence="7 8">
    <name type="scientific">Elaphomyces granulatus</name>
    <dbReference type="NCBI Taxonomy" id="519963"/>
    <lineage>
        <taxon>Eukaryota</taxon>
        <taxon>Fungi</taxon>
        <taxon>Dikarya</taxon>
        <taxon>Ascomycota</taxon>
        <taxon>Pezizomycotina</taxon>
        <taxon>Eurotiomycetes</taxon>
        <taxon>Eurotiomycetidae</taxon>
        <taxon>Eurotiales</taxon>
        <taxon>Elaphomycetaceae</taxon>
        <taxon>Elaphomyces</taxon>
    </lineage>
</organism>
<reference evidence="7 8" key="1">
    <citation type="journal article" date="2015" name="Environ. Microbiol.">
        <title>Metagenome sequence of Elaphomyces granulatus from sporocarp tissue reveals Ascomycota ectomycorrhizal fingerprints of genome expansion and a Proteobacteria-rich microbiome.</title>
        <authorList>
            <person name="Quandt C.A."/>
            <person name="Kohler A."/>
            <person name="Hesse C.N."/>
            <person name="Sharpton T.J."/>
            <person name="Martin F."/>
            <person name="Spatafora J.W."/>
        </authorList>
    </citation>
    <scope>NUCLEOTIDE SEQUENCE [LARGE SCALE GENOMIC DNA]</scope>
    <source>
        <strain evidence="7 8">OSC145934</strain>
    </source>
</reference>
<evidence type="ECO:0000256" key="5">
    <source>
        <dbReference type="ARBA" id="ARBA00023242"/>
    </source>
</evidence>
<keyword evidence="8" id="KW-1185">Reference proteome</keyword>
<evidence type="ECO:0000256" key="4">
    <source>
        <dbReference type="ARBA" id="ARBA00014848"/>
    </source>
</evidence>
<evidence type="ECO:0000313" key="8">
    <source>
        <dbReference type="Proteomes" id="UP000243515"/>
    </source>
</evidence>
<name>A0A232M5G3_9EURO</name>
<feature type="region of interest" description="Disordered" evidence="6">
    <location>
        <begin position="1772"/>
        <end position="1798"/>
    </location>
</feature>
<dbReference type="PANTHER" id="PTHR15502:SF7">
    <property type="entry name" value="CALCINEURIN-BINDING PROTEIN CABIN-1"/>
    <property type="match status" value="1"/>
</dbReference>
<feature type="region of interest" description="Disordered" evidence="6">
    <location>
        <begin position="434"/>
        <end position="453"/>
    </location>
</feature>
<feature type="compositionally biased region" description="Polar residues" evidence="6">
    <location>
        <begin position="388"/>
        <end position="401"/>
    </location>
</feature>
<comment type="subcellular location">
    <subcellularLocation>
        <location evidence="2">Nucleus</location>
    </subcellularLocation>
</comment>
<feature type="region of interest" description="Disordered" evidence="6">
    <location>
        <begin position="386"/>
        <end position="417"/>
    </location>
</feature>
<dbReference type="InterPro" id="IPR033053">
    <property type="entry name" value="Hir3/CABIN1"/>
</dbReference>
<proteinExistence type="inferred from homology"/>
<feature type="region of interest" description="Disordered" evidence="6">
    <location>
        <begin position="330"/>
        <end position="349"/>
    </location>
</feature>